<evidence type="ECO:0000256" key="2">
    <source>
        <dbReference type="SAM" id="Phobius"/>
    </source>
</evidence>
<dbReference type="Pfam" id="PF06912">
    <property type="entry name" value="DUF1275"/>
    <property type="match status" value="1"/>
</dbReference>
<reference evidence="3 4" key="1">
    <citation type="submission" date="2023-08" db="EMBL/GenBank/DDBJ databases">
        <title>Black Yeasts Isolated from many extreme environments.</title>
        <authorList>
            <person name="Coleine C."/>
            <person name="Stajich J.E."/>
            <person name="Selbmann L."/>
        </authorList>
    </citation>
    <scope>NUCLEOTIDE SEQUENCE [LARGE SCALE GENOMIC DNA]</scope>
    <source>
        <strain evidence="3 4">CCFEE 5885</strain>
    </source>
</reference>
<keyword evidence="2" id="KW-0472">Membrane</keyword>
<dbReference type="PANTHER" id="PTHR37488">
    <property type="entry name" value="DUF1275 DOMAIN-CONTAINING PROTEIN"/>
    <property type="match status" value="1"/>
</dbReference>
<evidence type="ECO:0000313" key="4">
    <source>
        <dbReference type="Proteomes" id="UP001345013"/>
    </source>
</evidence>
<comment type="caution">
    <text evidence="3">The sequence shown here is derived from an EMBL/GenBank/DDBJ whole genome shotgun (WGS) entry which is preliminary data.</text>
</comment>
<dbReference type="InterPro" id="IPR010699">
    <property type="entry name" value="DUF1275"/>
</dbReference>
<gene>
    <name evidence="3" type="ORF">LTR24_003871</name>
</gene>
<evidence type="ECO:0000256" key="1">
    <source>
        <dbReference type="SAM" id="MobiDB-lite"/>
    </source>
</evidence>
<keyword evidence="2" id="KW-0812">Transmembrane</keyword>
<feature type="region of interest" description="Disordered" evidence="1">
    <location>
        <begin position="1"/>
        <end position="23"/>
    </location>
</feature>
<proteinExistence type="predicted"/>
<keyword evidence="2" id="KW-1133">Transmembrane helix</keyword>
<evidence type="ECO:0008006" key="5">
    <source>
        <dbReference type="Google" id="ProtNLM"/>
    </source>
</evidence>
<dbReference type="PANTHER" id="PTHR37488:SF2">
    <property type="entry name" value="DUF1275 DOMAIN-CONTAINING PROTEIN"/>
    <property type="match status" value="1"/>
</dbReference>
<organism evidence="3 4">
    <name type="scientific">Lithohypha guttulata</name>
    <dbReference type="NCBI Taxonomy" id="1690604"/>
    <lineage>
        <taxon>Eukaryota</taxon>
        <taxon>Fungi</taxon>
        <taxon>Dikarya</taxon>
        <taxon>Ascomycota</taxon>
        <taxon>Pezizomycotina</taxon>
        <taxon>Eurotiomycetes</taxon>
        <taxon>Chaetothyriomycetidae</taxon>
        <taxon>Chaetothyriales</taxon>
        <taxon>Trichomeriaceae</taxon>
        <taxon>Lithohypha</taxon>
    </lineage>
</organism>
<keyword evidence="4" id="KW-1185">Reference proteome</keyword>
<feature type="transmembrane region" description="Helical" evidence="2">
    <location>
        <begin position="204"/>
        <end position="223"/>
    </location>
</feature>
<feature type="transmembrane region" description="Helical" evidence="2">
    <location>
        <begin position="180"/>
        <end position="198"/>
    </location>
</feature>
<feature type="transmembrane region" description="Helical" evidence="2">
    <location>
        <begin position="123"/>
        <end position="141"/>
    </location>
</feature>
<sequence length="241" mass="26083">MPSETEDRTAASQPQPPPQDTNQSQIHRYMFEPLEANIWAESQLLILTFGTGIQDAANFSTLPTWGTSLATFLAGAIITGQMGNYIGPRRRWWQIFSNLAQTVMSFGAAWLQFSHGTQHSGPWAVAAITLLAFSSGAQVAATRASRMTEISIAMATAAWVDLVIDPKLFVKKNRARNRRVSFLAALALGSLAGAFMHSDIGSPLALTMSPIGTALIISILLIVRSERGQTRNFGNCTTTKA</sequence>
<name>A0ABR0KFU2_9EURO</name>
<dbReference type="EMBL" id="JAVRRG010000037">
    <property type="protein sequence ID" value="KAK5094062.1"/>
    <property type="molecule type" value="Genomic_DNA"/>
</dbReference>
<protein>
    <recommendedName>
        <fullName evidence="5">DUF1275 domain-containing protein</fullName>
    </recommendedName>
</protein>
<feature type="transmembrane region" description="Helical" evidence="2">
    <location>
        <begin position="92"/>
        <end position="111"/>
    </location>
</feature>
<dbReference type="Proteomes" id="UP001345013">
    <property type="component" value="Unassembled WGS sequence"/>
</dbReference>
<accession>A0ABR0KFU2</accession>
<feature type="transmembrane region" description="Helical" evidence="2">
    <location>
        <begin position="62"/>
        <end position="80"/>
    </location>
</feature>
<evidence type="ECO:0000313" key="3">
    <source>
        <dbReference type="EMBL" id="KAK5094062.1"/>
    </source>
</evidence>